<accession>A0A834M8X8</accession>
<sequence length="139" mass="15045">LRAIDRTSRSRTRRNPYHRPPYLAGVGRSGFAASRRRPGRGGHTVSRPVVVRTSSVVDAVQCRPCHSGDVDATSPLLVRQAVVGVASPVDVVFRARPGPAYLLSSERCIVDDAVDVDAFVTVYDESRDRPPHGSSRSPA</sequence>
<protein>
    <submittedName>
        <fullName evidence="2">Uncharacterized protein</fullName>
    </submittedName>
</protein>
<dbReference type="AlphaFoldDB" id="A0A834M8X8"/>
<proteinExistence type="predicted"/>
<organism evidence="2 3">
    <name type="scientific">Rhynchophorus ferrugineus</name>
    <name type="common">Red palm weevil</name>
    <name type="synonym">Curculio ferrugineus</name>
    <dbReference type="NCBI Taxonomy" id="354439"/>
    <lineage>
        <taxon>Eukaryota</taxon>
        <taxon>Metazoa</taxon>
        <taxon>Ecdysozoa</taxon>
        <taxon>Arthropoda</taxon>
        <taxon>Hexapoda</taxon>
        <taxon>Insecta</taxon>
        <taxon>Pterygota</taxon>
        <taxon>Neoptera</taxon>
        <taxon>Endopterygota</taxon>
        <taxon>Coleoptera</taxon>
        <taxon>Polyphaga</taxon>
        <taxon>Cucujiformia</taxon>
        <taxon>Curculionidae</taxon>
        <taxon>Dryophthorinae</taxon>
        <taxon>Rhynchophorus</taxon>
    </lineage>
</organism>
<evidence type="ECO:0000313" key="3">
    <source>
        <dbReference type="Proteomes" id="UP000625711"/>
    </source>
</evidence>
<feature type="non-terminal residue" evidence="2">
    <location>
        <position position="1"/>
    </location>
</feature>
<reference evidence="2" key="1">
    <citation type="submission" date="2020-08" db="EMBL/GenBank/DDBJ databases">
        <title>Genome sequencing and assembly of the red palm weevil Rhynchophorus ferrugineus.</title>
        <authorList>
            <person name="Dias G.B."/>
            <person name="Bergman C.M."/>
            <person name="Manee M."/>
        </authorList>
    </citation>
    <scope>NUCLEOTIDE SEQUENCE</scope>
    <source>
        <strain evidence="2">AA-2017</strain>
        <tissue evidence="2">Whole larva</tissue>
    </source>
</reference>
<keyword evidence="3" id="KW-1185">Reference proteome</keyword>
<comment type="caution">
    <text evidence="2">The sequence shown here is derived from an EMBL/GenBank/DDBJ whole genome shotgun (WGS) entry which is preliminary data.</text>
</comment>
<feature type="region of interest" description="Disordered" evidence="1">
    <location>
        <begin position="1"/>
        <end position="46"/>
    </location>
</feature>
<dbReference type="Proteomes" id="UP000625711">
    <property type="component" value="Unassembled WGS sequence"/>
</dbReference>
<gene>
    <name evidence="2" type="ORF">GWI33_012231</name>
</gene>
<evidence type="ECO:0000256" key="1">
    <source>
        <dbReference type="SAM" id="MobiDB-lite"/>
    </source>
</evidence>
<evidence type="ECO:0000313" key="2">
    <source>
        <dbReference type="EMBL" id="KAF7275053.1"/>
    </source>
</evidence>
<name>A0A834M8X8_RHYFE</name>
<dbReference type="EMBL" id="JAACXV010011478">
    <property type="protein sequence ID" value="KAF7275053.1"/>
    <property type="molecule type" value="Genomic_DNA"/>
</dbReference>